<dbReference type="InterPro" id="IPR000719">
    <property type="entry name" value="Prot_kinase_dom"/>
</dbReference>
<evidence type="ECO:0000256" key="8">
    <source>
        <dbReference type="SAM" id="MobiDB-lite"/>
    </source>
</evidence>
<dbReference type="PANTHER" id="PTHR24351">
    <property type="entry name" value="RIBOSOMAL PROTEIN S6 KINASE"/>
    <property type="match status" value="1"/>
</dbReference>
<dbReference type="CDD" id="cd05123">
    <property type="entry name" value="STKc_AGC"/>
    <property type="match status" value="1"/>
</dbReference>
<keyword evidence="5" id="KW-0418">Kinase</keyword>
<name>A0A8S1XRF9_PAROT</name>
<keyword evidence="2" id="KW-0597">Phosphoprotein</keyword>
<evidence type="ECO:0000256" key="3">
    <source>
        <dbReference type="ARBA" id="ARBA00022679"/>
    </source>
</evidence>
<keyword evidence="1" id="KW-0723">Serine/threonine-protein kinase</keyword>
<feature type="compositionally biased region" description="Polar residues" evidence="8">
    <location>
        <begin position="314"/>
        <end position="323"/>
    </location>
</feature>
<protein>
    <recommendedName>
        <fullName evidence="9">Protein kinase domain-containing protein</fullName>
    </recommendedName>
</protein>
<keyword evidence="11" id="KW-1185">Reference proteome</keyword>
<evidence type="ECO:0000256" key="6">
    <source>
        <dbReference type="ARBA" id="ARBA00022840"/>
    </source>
</evidence>
<dbReference type="InterPro" id="IPR008271">
    <property type="entry name" value="Ser/Thr_kinase_AS"/>
</dbReference>
<keyword evidence="4 7" id="KW-0547">Nucleotide-binding</keyword>
<dbReference type="FunFam" id="1.10.510.10:FF:000008">
    <property type="entry name" value="Non-specific serine/threonine protein kinase"/>
    <property type="match status" value="1"/>
</dbReference>
<dbReference type="InterPro" id="IPR017441">
    <property type="entry name" value="Protein_kinase_ATP_BS"/>
</dbReference>
<evidence type="ECO:0000313" key="11">
    <source>
        <dbReference type="Proteomes" id="UP000683925"/>
    </source>
</evidence>
<dbReference type="SMART" id="SM00220">
    <property type="entry name" value="S_TKc"/>
    <property type="match status" value="1"/>
</dbReference>
<evidence type="ECO:0000256" key="1">
    <source>
        <dbReference type="ARBA" id="ARBA00022527"/>
    </source>
</evidence>
<feature type="domain" description="Protein kinase" evidence="9">
    <location>
        <begin position="551"/>
        <end position="809"/>
    </location>
</feature>
<dbReference type="AlphaFoldDB" id="A0A8S1XRF9"/>
<dbReference type="PROSITE" id="PS00108">
    <property type="entry name" value="PROTEIN_KINASE_ST"/>
    <property type="match status" value="1"/>
</dbReference>
<dbReference type="Proteomes" id="UP000683925">
    <property type="component" value="Unassembled WGS sequence"/>
</dbReference>
<dbReference type="PROSITE" id="PS00107">
    <property type="entry name" value="PROTEIN_KINASE_ATP"/>
    <property type="match status" value="1"/>
</dbReference>
<gene>
    <name evidence="10" type="ORF">POCTA_138.1.T1300182</name>
</gene>
<dbReference type="GO" id="GO:0004674">
    <property type="term" value="F:protein serine/threonine kinase activity"/>
    <property type="evidence" value="ECO:0007669"/>
    <property type="project" value="UniProtKB-KW"/>
</dbReference>
<organism evidence="10 11">
    <name type="scientific">Paramecium octaurelia</name>
    <dbReference type="NCBI Taxonomy" id="43137"/>
    <lineage>
        <taxon>Eukaryota</taxon>
        <taxon>Sar</taxon>
        <taxon>Alveolata</taxon>
        <taxon>Ciliophora</taxon>
        <taxon>Intramacronucleata</taxon>
        <taxon>Oligohymenophorea</taxon>
        <taxon>Peniculida</taxon>
        <taxon>Parameciidae</taxon>
        <taxon>Paramecium</taxon>
    </lineage>
</organism>
<evidence type="ECO:0000313" key="10">
    <source>
        <dbReference type="EMBL" id="CAD8203739.1"/>
    </source>
</evidence>
<keyword evidence="6 7" id="KW-0067">ATP-binding</keyword>
<evidence type="ECO:0000256" key="4">
    <source>
        <dbReference type="ARBA" id="ARBA00022741"/>
    </source>
</evidence>
<evidence type="ECO:0000256" key="2">
    <source>
        <dbReference type="ARBA" id="ARBA00022553"/>
    </source>
</evidence>
<dbReference type="Pfam" id="PF00069">
    <property type="entry name" value="Pkinase"/>
    <property type="match status" value="1"/>
</dbReference>
<dbReference type="OrthoDB" id="289272at2759"/>
<evidence type="ECO:0000256" key="5">
    <source>
        <dbReference type="ARBA" id="ARBA00022777"/>
    </source>
</evidence>
<feature type="region of interest" description="Disordered" evidence="8">
    <location>
        <begin position="314"/>
        <end position="337"/>
    </location>
</feature>
<evidence type="ECO:0000256" key="7">
    <source>
        <dbReference type="PROSITE-ProRule" id="PRU10141"/>
    </source>
</evidence>
<feature type="binding site" evidence="7">
    <location>
        <position position="590"/>
    </location>
    <ligand>
        <name>ATP</name>
        <dbReference type="ChEBI" id="CHEBI:30616"/>
    </ligand>
</feature>
<reference evidence="10" key="1">
    <citation type="submission" date="2021-01" db="EMBL/GenBank/DDBJ databases">
        <authorList>
            <consortium name="Genoscope - CEA"/>
            <person name="William W."/>
        </authorList>
    </citation>
    <scope>NUCLEOTIDE SEQUENCE</scope>
</reference>
<accession>A0A8S1XRF9</accession>
<dbReference type="InterPro" id="IPR045270">
    <property type="entry name" value="STKc_AGC"/>
</dbReference>
<dbReference type="EMBL" id="CAJJDP010000130">
    <property type="protein sequence ID" value="CAD8203739.1"/>
    <property type="molecule type" value="Genomic_DNA"/>
</dbReference>
<keyword evidence="3" id="KW-0808">Transferase</keyword>
<dbReference type="OMA" id="FYESPQE"/>
<sequence>MNVTQSNVSSLAQQIIKQIFIIIQILEIIKANQVLKTIEIIQISNQTLSILTFLQMFWTFQKFQNQLHLWIILQRILQTSGNNDFTQLLEIKLQSSLFRKKKHQQQIEQQQNRLASGIRWLMNSQLKVPRTDQWKACPLNQINSRYPIAELLLYYNQIRYALLTSIRKTSYQTTQQTNIQSLFQCFIMLRKTPKVNQVFCSQLSYQFWSVYDYFISIFLFDQRIGIIKFQNLDTLLNLNIKSLKQRSLNSENGTWIKNNYSNYIKYLKILLTSIEEQSIFLYCFSQFYQIKLQNFNMQHQGVLRIGSQDSFSRKSQMNQLHTTPSHRKTSQSKQQSIDQIPDNALEKFYLYKQKKNDIRMKQQLSKQTQRSTQNSIAQQNKFFINANFVNNQGGQQKRSAQSVTIEAMESVKRTIKTDMGNPASVLSKAKSLGPDEQMQQVKHHNVVVRFGNQDFYFYFDSHLNMRQIWFQILQRLHDLEFANPQECYANLKDKPSVNQIVSFVSQQHSISIDYYIAQPDLSFNVFMNSGLKLEAFLLQASPEPKVGLKDFIFLKNIGVGGFSLVYLVRKKDTGKFYALKLIDKEFIIAKKKQQIVLNERNIMTLLNSPFLLHLSYAFESRQFVVFVLEFCQGGELFFQLKQIKRMSEEQACFYISEICLGLQEIHSLNILYRDIKPENILMDIEGHVRIADFGLSKPEIGREEKAYSFCGSPEYMAPEMLLKLGHSQTVDFYCLGALLYELLTGLPPYYSTNTNQIYQDILYSKLSFPNDLTLSREVKSLLIALLEKDPIQRLGANGGVQEILKHPFFSQIDFKQLALKKVKPPFKPDPLKMNLDEKESQRGEQDFRKKIAQGKSMNLPVIFGSSFFYESPQEAQTKSVYKEWISHTNLQPNTPCVASYHSQGRSAKSQDIIPLIQSVKNNPRSRQMLNQKQNFYKASGQKLSLERINQEKRFFSKV</sequence>
<comment type="caution">
    <text evidence="10">The sequence shown here is derived from an EMBL/GenBank/DDBJ whole genome shotgun (WGS) entry which is preliminary data.</text>
</comment>
<evidence type="ECO:0000259" key="9">
    <source>
        <dbReference type="PROSITE" id="PS50011"/>
    </source>
</evidence>
<dbReference type="GO" id="GO:0005524">
    <property type="term" value="F:ATP binding"/>
    <property type="evidence" value="ECO:0007669"/>
    <property type="project" value="UniProtKB-UniRule"/>
</dbReference>
<dbReference type="PROSITE" id="PS50011">
    <property type="entry name" value="PROTEIN_KINASE_DOM"/>
    <property type="match status" value="1"/>
</dbReference>
<proteinExistence type="predicted"/>